<dbReference type="InterPro" id="IPR006059">
    <property type="entry name" value="SBP"/>
</dbReference>
<feature type="signal peptide" evidence="2">
    <location>
        <begin position="1"/>
        <end position="20"/>
    </location>
</feature>
<proteinExistence type="predicted"/>
<sequence length="360" mass="39160">MKKMLILTSALCGMGFAAQAQNKEVNVVSWGGAYEKSQVEAYNIPFAKETGIKVNMLAADNPATPLKAQVEAKNITGDVFDIEVSDAIRLCDEGALVEINPADLPAAPDGTPAADDFIPGALRECAVANIFWGTVIAFDKTKFGDNAPKTAADFFDTAKFPGKRGLPKNPKRTLYLALIADGVAPDAIYDTLDTPEGVDRAFAKLDTIKKDVVWWEAGAQPVQLLADGEVTMATGYNGRFFDAMVAEGKPFEIIWDGQYMDLDMFAIPKGSPNPEAAMQYLKYATDTQRLADQAKYIAYGPSRKSSAALVGLFQDGKTEMAPHMPTNPEHMKTAVMDDPEWWADHDAEMAERFNAWLAAN</sequence>
<keyword evidence="1 2" id="KW-0732">Signal</keyword>
<reference evidence="3 4" key="1">
    <citation type="submission" date="2018-07" db="EMBL/GenBank/DDBJ databases">
        <title>Genomic Encyclopedia of Type Strains, Phase III (KMG-III): the genomes of soil and plant-associated and newly described type strains.</title>
        <authorList>
            <person name="Whitman W."/>
        </authorList>
    </citation>
    <scope>NUCLEOTIDE SEQUENCE [LARGE SCALE GENOMIC DNA]</scope>
    <source>
        <strain evidence="3 4">CECT 8525</strain>
    </source>
</reference>
<name>A0A368YZ54_9RHOB</name>
<keyword evidence="4" id="KW-1185">Reference proteome</keyword>
<comment type="caution">
    <text evidence="3">The sequence shown here is derived from an EMBL/GenBank/DDBJ whole genome shotgun (WGS) entry which is preliminary data.</text>
</comment>
<dbReference type="RefSeq" id="WP_114349003.1">
    <property type="nucleotide sequence ID" value="NZ_QPJL01000007.1"/>
</dbReference>
<dbReference type="Gene3D" id="3.40.190.10">
    <property type="entry name" value="Periplasmic binding protein-like II"/>
    <property type="match status" value="2"/>
</dbReference>
<protein>
    <submittedName>
        <fullName evidence="3">Putative spermidine/putrescine transport system substrate-binding protein</fullName>
    </submittedName>
</protein>
<gene>
    <name evidence="3" type="ORF">DFP89_107142</name>
</gene>
<dbReference type="OrthoDB" id="9815444at2"/>
<dbReference type="SUPFAM" id="SSF53850">
    <property type="entry name" value="Periplasmic binding protein-like II"/>
    <property type="match status" value="1"/>
</dbReference>
<dbReference type="CDD" id="cd13589">
    <property type="entry name" value="PBP2_polyamine_RpCGA009"/>
    <property type="match status" value="1"/>
</dbReference>
<evidence type="ECO:0000256" key="2">
    <source>
        <dbReference type="SAM" id="SignalP"/>
    </source>
</evidence>
<organism evidence="3 4">
    <name type="scientific">Paracoccus lutimaris</name>
    <dbReference type="NCBI Taxonomy" id="1490030"/>
    <lineage>
        <taxon>Bacteria</taxon>
        <taxon>Pseudomonadati</taxon>
        <taxon>Pseudomonadota</taxon>
        <taxon>Alphaproteobacteria</taxon>
        <taxon>Rhodobacterales</taxon>
        <taxon>Paracoccaceae</taxon>
        <taxon>Paracoccus</taxon>
    </lineage>
</organism>
<dbReference type="AlphaFoldDB" id="A0A368YZ54"/>
<feature type="chain" id="PRO_5016894221" evidence="2">
    <location>
        <begin position="21"/>
        <end position="360"/>
    </location>
</feature>
<evidence type="ECO:0000313" key="3">
    <source>
        <dbReference type="EMBL" id="RCW84838.1"/>
    </source>
</evidence>
<evidence type="ECO:0000313" key="4">
    <source>
        <dbReference type="Proteomes" id="UP000253345"/>
    </source>
</evidence>
<accession>A0A368YZ54</accession>
<dbReference type="Pfam" id="PF13416">
    <property type="entry name" value="SBP_bac_8"/>
    <property type="match status" value="1"/>
</dbReference>
<dbReference type="PANTHER" id="PTHR30222">
    <property type="entry name" value="SPERMIDINE/PUTRESCINE-BINDING PERIPLASMIC PROTEIN"/>
    <property type="match status" value="1"/>
</dbReference>
<dbReference type="PANTHER" id="PTHR30222:SF2">
    <property type="entry name" value="ABC TRANSPORTER SUBSTRATE-BINDING PROTEIN"/>
    <property type="match status" value="1"/>
</dbReference>
<dbReference type="EMBL" id="QPJL01000007">
    <property type="protein sequence ID" value="RCW84838.1"/>
    <property type="molecule type" value="Genomic_DNA"/>
</dbReference>
<dbReference type="Proteomes" id="UP000253345">
    <property type="component" value="Unassembled WGS sequence"/>
</dbReference>
<evidence type="ECO:0000256" key="1">
    <source>
        <dbReference type="ARBA" id="ARBA00022729"/>
    </source>
</evidence>